<reference evidence="1" key="1">
    <citation type="submission" date="2018-11" db="EMBL/GenBank/DDBJ databases">
        <authorList>
            <consortium name="Pathogen Informatics"/>
        </authorList>
    </citation>
    <scope>NUCLEOTIDE SEQUENCE</scope>
</reference>
<protein>
    <submittedName>
        <fullName evidence="1">Uncharacterized protein</fullName>
    </submittedName>
</protein>
<keyword evidence="2" id="KW-1185">Reference proteome</keyword>
<accession>A0A3S5FE08</accession>
<evidence type="ECO:0000313" key="1">
    <source>
        <dbReference type="EMBL" id="VEL22321.1"/>
    </source>
</evidence>
<comment type="caution">
    <text evidence="1">The sequence shown here is derived from an EMBL/GenBank/DDBJ whole genome shotgun (WGS) entry which is preliminary data.</text>
</comment>
<dbReference type="AlphaFoldDB" id="A0A3S5FE08"/>
<name>A0A3S5FE08_9PLAT</name>
<dbReference type="EMBL" id="CAAALY010055764">
    <property type="protein sequence ID" value="VEL22321.1"/>
    <property type="molecule type" value="Genomic_DNA"/>
</dbReference>
<evidence type="ECO:0000313" key="2">
    <source>
        <dbReference type="Proteomes" id="UP000784294"/>
    </source>
</evidence>
<gene>
    <name evidence="1" type="ORF">PXEA_LOCUS15761</name>
</gene>
<organism evidence="1 2">
    <name type="scientific">Protopolystoma xenopodis</name>
    <dbReference type="NCBI Taxonomy" id="117903"/>
    <lineage>
        <taxon>Eukaryota</taxon>
        <taxon>Metazoa</taxon>
        <taxon>Spiralia</taxon>
        <taxon>Lophotrochozoa</taxon>
        <taxon>Platyhelminthes</taxon>
        <taxon>Monogenea</taxon>
        <taxon>Polyopisthocotylea</taxon>
        <taxon>Polystomatidea</taxon>
        <taxon>Polystomatidae</taxon>
        <taxon>Protopolystoma</taxon>
    </lineage>
</organism>
<proteinExistence type="predicted"/>
<sequence length="85" mass="9296">MSDLQCFCRLPPSVFSESIVSVDNELDAAHLNHFSCIATSSNTCANDTFNGPIAKWIRFARQKRIPALKRLDTAPGLVSPVGFSI</sequence>
<dbReference type="Proteomes" id="UP000784294">
    <property type="component" value="Unassembled WGS sequence"/>
</dbReference>